<keyword evidence="2" id="KW-0378">Hydrolase</keyword>
<reference evidence="3" key="1">
    <citation type="journal article" date="2019" name="Int. J. Syst. Evol. Microbiol.">
        <title>The Global Catalogue of Microorganisms (GCM) 10K type strain sequencing project: providing services to taxonomists for standard genome sequencing and annotation.</title>
        <authorList>
            <consortium name="The Broad Institute Genomics Platform"/>
            <consortium name="The Broad Institute Genome Sequencing Center for Infectious Disease"/>
            <person name="Wu L."/>
            <person name="Ma J."/>
        </authorList>
    </citation>
    <scope>NUCLEOTIDE SEQUENCE [LARGE SCALE GENOMIC DNA]</scope>
    <source>
        <strain evidence="3">CCUG 49018</strain>
    </source>
</reference>
<comment type="caution">
    <text evidence="2">The sequence shown here is derived from an EMBL/GenBank/DDBJ whole genome shotgun (WGS) entry which is preliminary data.</text>
</comment>
<dbReference type="Pfam" id="PF12697">
    <property type="entry name" value="Abhydrolase_6"/>
    <property type="match status" value="1"/>
</dbReference>
<accession>A0ABW3VGZ3</accession>
<dbReference type="InterPro" id="IPR029058">
    <property type="entry name" value="AB_hydrolase_fold"/>
</dbReference>
<dbReference type="RefSeq" id="WP_346092028.1">
    <property type="nucleotide sequence ID" value="NZ_BAABKS010000050.1"/>
</dbReference>
<evidence type="ECO:0000313" key="3">
    <source>
        <dbReference type="Proteomes" id="UP001597182"/>
    </source>
</evidence>
<feature type="domain" description="AB hydrolase-1" evidence="1">
    <location>
        <begin position="29"/>
        <end position="246"/>
    </location>
</feature>
<gene>
    <name evidence="2" type="ORF">ACFQ34_13585</name>
</gene>
<organism evidence="2 3">
    <name type="scientific">Pseudonocardia benzenivorans</name>
    <dbReference type="NCBI Taxonomy" id="228005"/>
    <lineage>
        <taxon>Bacteria</taxon>
        <taxon>Bacillati</taxon>
        <taxon>Actinomycetota</taxon>
        <taxon>Actinomycetes</taxon>
        <taxon>Pseudonocardiales</taxon>
        <taxon>Pseudonocardiaceae</taxon>
        <taxon>Pseudonocardia</taxon>
    </lineage>
</organism>
<keyword evidence="3" id="KW-1185">Reference proteome</keyword>
<dbReference type="Gene3D" id="3.40.50.1820">
    <property type="entry name" value="alpha/beta hydrolase"/>
    <property type="match status" value="1"/>
</dbReference>
<dbReference type="PANTHER" id="PTHR43798">
    <property type="entry name" value="MONOACYLGLYCEROL LIPASE"/>
    <property type="match status" value="1"/>
</dbReference>
<dbReference type="Proteomes" id="UP001597182">
    <property type="component" value="Unassembled WGS sequence"/>
</dbReference>
<name>A0ABW3VGZ3_9PSEU</name>
<proteinExistence type="predicted"/>
<protein>
    <submittedName>
        <fullName evidence="2">Alpha/beta fold hydrolase</fullName>
    </submittedName>
</protein>
<dbReference type="SUPFAM" id="SSF53474">
    <property type="entry name" value="alpha/beta-Hydrolases"/>
    <property type="match status" value="1"/>
</dbReference>
<sequence length="265" mass="27464">MQEAVVPATIEVGGGRYEYEDVPGAEPALVLLHEGLGSVGLWRGFHRDLAAATGRRTVAFSRLGHGRSGPPAAPRGTDFMHVEAREVLPAVLAALGIASPILVGHSDGGSIALLAAASQLPLTGVAVLAPHVFVEDGGLASIATTRAAFDDGALRARMARHHDDPDVMFGNWVGVWLDPGFRSWDITGELPRITCPVLAIQGTADVYGTVAHVEAVRDLAAGPVELLLLDCGHSPHLERRDDTLAAVAAFVAGLTAPSSPPSAPA</sequence>
<dbReference type="InterPro" id="IPR000073">
    <property type="entry name" value="AB_hydrolase_1"/>
</dbReference>
<dbReference type="EMBL" id="JBHTMB010000124">
    <property type="protein sequence ID" value="MFD1234317.1"/>
    <property type="molecule type" value="Genomic_DNA"/>
</dbReference>
<dbReference type="GO" id="GO:0016787">
    <property type="term" value="F:hydrolase activity"/>
    <property type="evidence" value="ECO:0007669"/>
    <property type="project" value="UniProtKB-KW"/>
</dbReference>
<evidence type="ECO:0000313" key="2">
    <source>
        <dbReference type="EMBL" id="MFD1234317.1"/>
    </source>
</evidence>
<dbReference type="InterPro" id="IPR050266">
    <property type="entry name" value="AB_hydrolase_sf"/>
</dbReference>
<evidence type="ECO:0000259" key="1">
    <source>
        <dbReference type="Pfam" id="PF12697"/>
    </source>
</evidence>
<dbReference type="PANTHER" id="PTHR43798:SF33">
    <property type="entry name" value="HYDROLASE, PUTATIVE (AFU_ORTHOLOGUE AFUA_2G14860)-RELATED"/>
    <property type="match status" value="1"/>
</dbReference>